<evidence type="ECO:0000256" key="6">
    <source>
        <dbReference type="ARBA" id="ARBA00022741"/>
    </source>
</evidence>
<dbReference type="GO" id="GO:0000155">
    <property type="term" value="F:phosphorelay sensor kinase activity"/>
    <property type="evidence" value="ECO:0007669"/>
    <property type="project" value="InterPro"/>
</dbReference>
<keyword evidence="7 16" id="KW-0418">Kinase</keyword>
<gene>
    <name evidence="16" type="ordered locus">HRM2_25830</name>
</gene>
<dbReference type="SMART" id="SM00388">
    <property type="entry name" value="HisKA"/>
    <property type="match status" value="1"/>
</dbReference>
<comment type="catalytic activity">
    <reaction evidence="1">
        <text>ATP + protein L-histidine = ADP + protein N-phospho-L-histidine.</text>
        <dbReference type="EC" id="2.7.13.3"/>
    </reaction>
</comment>
<keyword evidence="10" id="KW-0175">Coiled coil</keyword>
<dbReference type="SUPFAM" id="SSF47384">
    <property type="entry name" value="Homodimeric domain of signal transducing histidine kinase"/>
    <property type="match status" value="1"/>
</dbReference>
<dbReference type="PROSITE" id="PS50112">
    <property type="entry name" value="PAS"/>
    <property type="match status" value="1"/>
</dbReference>
<dbReference type="GO" id="GO:0005524">
    <property type="term" value="F:ATP binding"/>
    <property type="evidence" value="ECO:0007669"/>
    <property type="project" value="UniProtKB-KW"/>
</dbReference>
<dbReference type="KEGG" id="dat:HRM2_25830"/>
<dbReference type="SUPFAM" id="SSF158472">
    <property type="entry name" value="HAMP domain-like"/>
    <property type="match status" value="1"/>
</dbReference>
<dbReference type="InterPro" id="IPR000700">
    <property type="entry name" value="PAS-assoc_C"/>
</dbReference>
<evidence type="ECO:0000259" key="13">
    <source>
        <dbReference type="PROSITE" id="PS50112"/>
    </source>
</evidence>
<keyword evidence="4" id="KW-0597">Phosphoprotein</keyword>
<dbReference type="PANTHER" id="PTHR43065">
    <property type="entry name" value="SENSOR HISTIDINE KINASE"/>
    <property type="match status" value="1"/>
</dbReference>
<dbReference type="CDD" id="cd00130">
    <property type="entry name" value="PAS"/>
    <property type="match status" value="1"/>
</dbReference>
<feature type="domain" description="HAMP" evidence="15">
    <location>
        <begin position="224"/>
        <end position="276"/>
    </location>
</feature>
<evidence type="ECO:0000256" key="9">
    <source>
        <dbReference type="ARBA" id="ARBA00023012"/>
    </source>
</evidence>
<dbReference type="Gene3D" id="3.30.565.10">
    <property type="entry name" value="Histidine kinase-like ATPase, C-terminal domain"/>
    <property type="match status" value="1"/>
</dbReference>
<protein>
    <recommendedName>
        <fullName evidence="3">histidine kinase</fullName>
        <ecNumber evidence="3">2.7.13.3</ecNumber>
    </recommendedName>
</protein>
<keyword evidence="17" id="KW-1185">Reference proteome</keyword>
<dbReference type="EMBL" id="CP001087">
    <property type="protein sequence ID" value="ACN15677.1"/>
    <property type="molecule type" value="Genomic_DNA"/>
</dbReference>
<dbReference type="SUPFAM" id="SSF55785">
    <property type="entry name" value="PYP-like sensor domain (PAS domain)"/>
    <property type="match status" value="2"/>
</dbReference>
<keyword evidence="11" id="KW-1133">Transmembrane helix</keyword>
<evidence type="ECO:0000259" key="15">
    <source>
        <dbReference type="PROSITE" id="PS50885"/>
    </source>
</evidence>
<evidence type="ECO:0000313" key="17">
    <source>
        <dbReference type="Proteomes" id="UP000000442"/>
    </source>
</evidence>
<evidence type="ECO:0000256" key="4">
    <source>
        <dbReference type="ARBA" id="ARBA00022553"/>
    </source>
</evidence>
<organism evidence="16 17">
    <name type="scientific">Desulforapulum autotrophicum (strain ATCC 43914 / DSM 3382 / VKM B-1955 / HRM2)</name>
    <name type="common">Desulfobacterium autotrophicum</name>
    <dbReference type="NCBI Taxonomy" id="177437"/>
    <lineage>
        <taxon>Bacteria</taxon>
        <taxon>Pseudomonadati</taxon>
        <taxon>Thermodesulfobacteriota</taxon>
        <taxon>Desulfobacteria</taxon>
        <taxon>Desulfobacterales</taxon>
        <taxon>Desulfobacteraceae</taxon>
        <taxon>Desulforapulum</taxon>
    </lineage>
</organism>
<dbReference type="PROSITE" id="PS50109">
    <property type="entry name" value="HIS_KIN"/>
    <property type="match status" value="1"/>
</dbReference>
<dbReference type="eggNOG" id="COG3850">
    <property type="taxonomic scope" value="Bacteria"/>
</dbReference>
<keyword evidence="8" id="KW-0067">ATP-binding</keyword>
<dbReference type="Gene3D" id="3.30.450.290">
    <property type="match status" value="1"/>
</dbReference>
<dbReference type="InterPro" id="IPR036890">
    <property type="entry name" value="HATPase_C_sf"/>
</dbReference>
<dbReference type="Pfam" id="PF02518">
    <property type="entry name" value="HATPase_c"/>
    <property type="match status" value="1"/>
</dbReference>
<dbReference type="InterPro" id="IPR003661">
    <property type="entry name" value="HisK_dim/P_dom"/>
</dbReference>
<dbReference type="Pfam" id="PF13426">
    <property type="entry name" value="PAS_9"/>
    <property type="match status" value="2"/>
</dbReference>
<dbReference type="Gene3D" id="1.10.287.130">
    <property type="match status" value="1"/>
</dbReference>
<reference evidence="16 17" key="1">
    <citation type="journal article" date="2009" name="Environ. Microbiol.">
        <title>Genome sequence of Desulfobacterium autotrophicum HRM2, a marine sulfate reducer oxidizing organic carbon completely to carbon dioxide.</title>
        <authorList>
            <person name="Strittmatter A.W."/>
            <person name="Liesegang H."/>
            <person name="Rabus R."/>
            <person name="Decker I."/>
            <person name="Amann J."/>
            <person name="Andres S."/>
            <person name="Henne A."/>
            <person name="Fricke W.F."/>
            <person name="Martinez-Arias R."/>
            <person name="Bartels D."/>
            <person name="Goesmann A."/>
            <person name="Krause L."/>
            <person name="Puehler A."/>
            <person name="Klenk H.P."/>
            <person name="Richter M."/>
            <person name="Schuler M."/>
            <person name="Gloeckner F.O."/>
            <person name="Meyerdierks A."/>
            <person name="Gottschalk G."/>
            <person name="Amann R."/>
        </authorList>
    </citation>
    <scope>NUCLEOTIDE SEQUENCE [LARGE SCALE GENOMIC DNA]</scope>
    <source>
        <strain evidence="17">ATCC 43914 / DSM 3382 / HRM2</strain>
    </source>
</reference>
<dbReference type="Gene3D" id="6.10.340.10">
    <property type="match status" value="1"/>
</dbReference>
<dbReference type="Gene3D" id="3.30.450.20">
    <property type="entry name" value="PAS domain"/>
    <property type="match status" value="2"/>
</dbReference>
<dbReference type="InterPro" id="IPR003660">
    <property type="entry name" value="HAMP_dom"/>
</dbReference>
<comment type="subcellular location">
    <subcellularLocation>
        <location evidence="2">Membrane</location>
    </subcellularLocation>
</comment>
<dbReference type="EC" id="2.7.13.3" evidence="3"/>
<keyword evidence="5" id="KW-0808">Transferase</keyword>
<dbReference type="InterPro" id="IPR036097">
    <property type="entry name" value="HisK_dim/P_sf"/>
</dbReference>
<dbReference type="CDD" id="cd06225">
    <property type="entry name" value="HAMP"/>
    <property type="match status" value="1"/>
</dbReference>
<dbReference type="InterPro" id="IPR035965">
    <property type="entry name" value="PAS-like_dom_sf"/>
</dbReference>
<dbReference type="GO" id="GO:0016020">
    <property type="term" value="C:membrane"/>
    <property type="evidence" value="ECO:0007669"/>
    <property type="project" value="UniProtKB-SubCell"/>
</dbReference>
<dbReference type="eggNOG" id="COG4191">
    <property type="taxonomic scope" value="Bacteria"/>
</dbReference>
<feature type="domain" description="PAS" evidence="13">
    <location>
        <begin position="403"/>
        <end position="458"/>
    </location>
</feature>
<keyword evidence="11" id="KW-0472">Membrane</keyword>
<dbReference type="InterPro" id="IPR003594">
    <property type="entry name" value="HATPase_dom"/>
</dbReference>
<evidence type="ECO:0000256" key="3">
    <source>
        <dbReference type="ARBA" id="ARBA00012438"/>
    </source>
</evidence>
<accession>C0QH28</accession>
<evidence type="ECO:0000256" key="8">
    <source>
        <dbReference type="ARBA" id="ARBA00022840"/>
    </source>
</evidence>
<evidence type="ECO:0000259" key="12">
    <source>
        <dbReference type="PROSITE" id="PS50109"/>
    </source>
</evidence>
<dbReference type="Pfam" id="PF00672">
    <property type="entry name" value="HAMP"/>
    <property type="match status" value="1"/>
</dbReference>
<feature type="transmembrane region" description="Helical" evidence="11">
    <location>
        <begin position="203"/>
        <end position="223"/>
    </location>
</feature>
<dbReference type="InterPro" id="IPR005467">
    <property type="entry name" value="His_kinase_dom"/>
</dbReference>
<feature type="coiled-coil region" evidence="10">
    <location>
        <begin position="264"/>
        <end position="291"/>
    </location>
</feature>
<dbReference type="RefSeq" id="WP_015904441.1">
    <property type="nucleotide sequence ID" value="NC_012108.1"/>
</dbReference>
<dbReference type="PRINTS" id="PR00344">
    <property type="entry name" value="BCTRLSENSOR"/>
</dbReference>
<dbReference type="Pfam" id="PF00512">
    <property type="entry name" value="HisKA"/>
    <property type="match status" value="1"/>
</dbReference>
<dbReference type="SMART" id="SM00387">
    <property type="entry name" value="HATPase_c"/>
    <property type="match status" value="1"/>
</dbReference>
<proteinExistence type="predicted"/>
<keyword evidence="11" id="KW-0812">Transmembrane</keyword>
<dbReference type="InterPro" id="IPR000014">
    <property type="entry name" value="PAS"/>
</dbReference>
<keyword evidence="6" id="KW-0547">Nucleotide-binding</keyword>
<dbReference type="HOGENOM" id="CLU_000445_89_29_7"/>
<evidence type="ECO:0000256" key="2">
    <source>
        <dbReference type="ARBA" id="ARBA00004370"/>
    </source>
</evidence>
<evidence type="ECO:0000256" key="1">
    <source>
        <dbReference type="ARBA" id="ARBA00000085"/>
    </source>
</evidence>
<dbReference type="STRING" id="177437.HRM2_25830"/>
<feature type="transmembrane region" description="Helical" evidence="11">
    <location>
        <begin position="20"/>
        <end position="38"/>
    </location>
</feature>
<keyword evidence="9" id="KW-0902">Two-component regulatory system</keyword>
<evidence type="ECO:0000256" key="11">
    <source>
        <dbReference type="SAM" id="Phobius"/>
    </source>
</evidence>
<dbReference type="CDD" id="cd00082">
    <property type="entry name" value="HisKA"/>
    <property type="match status" value="1"/>
</dbReference>
<evidence type="ECO:0000256" key="7">
    <source>
        <dbReference type="ARBA" id="ARBA00022777"/>
    </source>
</evidence>
<evidence type="ECO:0000313" key="16">
    <source>
        <dbReference type="EMBL" id="ACN15677.1"/>
    </source>
</evidence>
<dbReference type="PANTHER" id="PTHR43065:SF10">
    <property type="entry name" value="PEROXIDE STRESS-ACTIVATED HISTIDINE KINASE MAK3"/>
    <property type="match status" value="1"/>
</dbReference>
<sequence>MKRTPDMLLNKIRHSLVFKLIMIMAFICFVAISVWAYFSINYQRNKAVGDTLGVADRISKTIRLGTHYSMMLNARDDIHQIIQNTATQREIENVRIYNKRGVIKFSNIESEVDTKSLPESEACIICHRGDPPLVKLTLNERKRIFSADSGHRVLGIITPIYNEPGCSEQCHFHDAKAKVLGSMELVISLQETDAEIVKYEQSIVFLALAIFVAPSFFIFLFVYKFVIGPIRQLTEETKHITCATKITRIDSHRESEIGQLATAFNTMRQRINHHQKELTKQKNEYQNLFERVPCLITVQDKNFKLINFNKEFYNKYNPKIGDFCYATYKGRTTRCSNCPVEKTFKDGKSHYSEEEGIGKNGTMEHWIVRTSPVKNAAGEIVAAMEINLDITHRKELEQRAELSEKKYHAIFNNIPNPVFVLDNDSLTILDCNESVAEVYGYGMADIVGKPFSYLFDPSQPTQEIDDIVRNTSIINSVKHRRSNNRPMFVDIWISPSEYPGQKVLLVTTSDITQRLETETQFLQAAKLATLGEMATGVAHELNQPLSVIKTASSFCIEKIRKNQEINPEILTTLLQKIDANVNRASKIINHMRDFARKSDIKLIPVDIVDILERAYEIFSQQLKVRGITVDWDITPPLAPVMTDPGRLEQVFINLLINARDAIEAKAEICHNDAGLKKKITIRGYLLDEKVHVEVEDTGTGVPADVAEKIFQPFFTTKEVGKGTGLGLSISYGIIKESSGLISIKETSEKGAVFQVILPAYRSKEQDNHEERS</sequence>
<feature type="domain" description="PAC" evidence="14">
    <location>
        <begin position="350"/>
        <end position="402"/>
    </location>
</feature>
<dbReference type="PROSITE" id="PS50885">
    <property type="entry name" value="HAMP"/>
    <property type="match status" value="1"/>
</dbReference>
<dbReference type="SMART" id="SM00091">
    <property type="entry name" value="PAS"/>
    <property type="match status" value="1"/>
</dbReference>
<dbReference type="SUPFAM" id="SSF55874">
    <property type="entry name" value="ATPase domain of HSP90 chaperone/DNA topoisomerase II/histidine kinase"/>
    <property type="match status" value="1"/>
</dbReference>
<name>C0QH28_DESAH</name>
<evidence type="ECO:0000259" key="14">
    <source>
        <dbReference type="PROSITE" id="PS50113"/>
    </source>
</evidence>
<evidence type="ECO:0000256" key="5">
    <source>
        <dbReference type="ARBA" id="ARBA00022679"/>
    </source>
</evidence>
<dbReference type="SMART" id="SM00304">
    <property type="entry name" value="HAMP"/>
    <property type="match status" value="1"/>
</dbReference>
<evidence type="ECO:0000256" key="10">
    <source>
        <dbReference type="SAM" id="Coils"/>
    </source>
</evidence>
<dbReference type="NCBIfam" id="TIGR00229">
    <property type="entry name" value="sensory_box"/>
    <property type="match status" value="1"/>
</dbReference>
<dbReference type="PROSITE" id="PS50113">
    <property type="entry name" value="PAC"/>
    <property type="match status" value="1"/>
</dbReference>
<feature type="domain" description="Histidine kinase" evidence="12">
    <location>
        <begin position="536"/>
        <end position="761"/>
    </location>
</feature>
<dbReference type="AlphaFoldDB" id="C0QH28"/>
<dbReference type="Proteomes" id="UP000000442">
    <property type="component" value="Chromosome"/>
</dbReference>
<dbReference type="InterPro" id="IPR004358">
    <property type="entry name" value="Sig_transdc_His_kin-like_C"/>
</dbReference>